<sequence>MECTYGFEEDMFGVKPTKASDYSIRAFKKLCYPDTMGAFRDCSEFLAFRDYKLDISPKEVFDGLPSGREGVSGCVELCVLSTNFKCKFIKP</sequence>
<dbReference type="AlphaFoldDB" id="A0A914Y921"/>
<name>A0A914Y921_9BILA</name>
<accession>A0A914Y921</accession>
<keyword evidence="1" id="KW-1185">Reference proteome</keyword>
<dbReference type="Proteomes" id="UP000887577">
    <property type="component" value="Unplaced"/>
</dbReference>
<protein>
    <submittedName>
        <fullName evidence="2">Uncharacterized protein</fullName>
    </submittedName>
</protein>
<dbReference type="WBParaSite" id="PSU_v2.g15256.t1">
    <property type="protein sequence ID" value="PSU_v2.g15256.t1"/>
    <property type="gene ID" value="PSU_v2.g15256"/>
</dbReference>
<proteinExistence type="predicted"/>
<organism evidence="1 2">
    <name type="scientific">Panagrolaimus superbus</name>
    <dbReference type="NCBI Taxonomy" id="310955"/>
    <lineage>
        <taxon>Eukaryota</taxon>
        <taxon>Metazoa</taxon>
        <taxon>Ecdysozoa</taxon>
        <taxon>Nematoda</taxon>
        <taxon>Chromadorea</taxon>
        <taxon>Rhabditida</taxon>
        <taxon>Tylenchina</taxon>
        <taxon>Panagrolaimomorpha</taxon>
        <taxon>Panagrolaimoidea</taxon>
        <taxon>Panagrolaimidae</taxon>
        <taxon>Panagrolaimus</taxon>
    </lineage>
</organism>
<reference evidence="2" key="1">
    <citation type="submission" date="2022-11" db="UniProtKB">
        <authorList>
            <consortium name="WormBaseParasite"/>
        </authorList>
    </citation>
    <scope>IDENTIFICATION</scope>
</reference>
<evidence type="ECO:0000313" key="1">
    <source>
        <dbReference type="Proteomes" id="UP000887577"/>
    </source>
</evidence>
<evidence type="ECO:0000313" key="2">
    <source>
        <dbReference type="WBParaSite" id="PSU_v2.g15256.t1"/>
    </source>
</evidence>